<evidence type="ECO:0000313" key="2">
    <source>
        <dbReference type="EMBL" id="MFB9089342.1"/>
    </source>
</evidence>
<evidence type="ECO:0008006" key="4">
    <source>
        <dbReference type="Google" id="ProtNLM"/>
    </source>
</evidence>
<reference evidence="2 3" key="1">
    <citation type="submission" date="2024-09" db="EMBL/GenBank/DDBJ databases">
        <authorList>
            <person name="Sun Q."/>
            <person name="Mori K."/>
        </authorList>
    </citation>
    <scope>NUCLEOTIDE SEQUENCE [LARGE SCALE GENOMIC DNA]</scope>
    <source>
        <strain evidence="2 3">CECT 8460</strain>
    </source>
</reference>
<organism evidence="2 3">
    <name type="scientific">Flavobacterium paronense</name>
    <dbReference type="NCBI Taxonomy" id="1392775"/>
    <lineage>
        <taxon>Bacteria</taxon>
        <taxon>Pseudomonadati</taxon>
        <taxon>Bacteroidota</taxon>
        <taxon>Flavobacteriia</taxon>
        <taxon>Flavobacteriales</taxon>
        <taxon>Flavobacteriaceae</taxon>
        <taxon>Flavobacterium</taxon>
    </lineage>
</organism>
<evidence type="ECO:0000313" key="3">
    <source>
        <dbReference type="Proteomes" id="UP001589576"/>
    </source>
</evidence>
<dbReference type="EMBL" id="JBHMFB010000016">
    <property type="protein sequence ID" value="MFB9089342.1"/>
    <property type="molecule type" value="Genomic_DNA"/>
</dbReference>
<accession>A0ABV5GEZ3</accession>
<protein>
    <recommendedName>
        <fullName evidence="4">GLPGLI family protein</fullName>
    </recommendedName>
</protein>
<name>A0ABV5GEZ3_9FLAO</name>
<evidence type="ECO:0000256" key="1">
    <source>
        <dbReference type="SAM" id="SignalP"/>
    </source>
</evidence>
<feature type="chain" id="PRO_5046358264" description="GLPGLI family protein" evidence="1">
    <location>
        <begin position="16"/>
        <end position="222"/>
    </location>
</feature>
<dbReference type="RefSeq" id="WP_290286325.1">
    <property type="nucleotide sequence ID" value="NZ_JAUFQN010000019.1"/>
</dbReference>
<comment type="caution">
    <text evidence="2">The sequence shown here is derived from an EMBL/GenBank/DDBJ whole genome shotgun (WGS) entry which is preliminary data.</text>
</comment>
<feature type="signal peptide" evidence="1">
    <location>
        <begin position="1"/>
        <end position="15"/>
    </location>
</feature>
<gene>
    <name evidence="2" type="ORF">ACFFUU_07010</name>
</gene>
<dbReference type="Proteomes" id="UP001589576">
    <property type="component" value="Unassembled WGS sequence"/>
</dbReference>
<sequence>MKHLLFLLISFTAFAQNKAIKIEIDSVTSFDSIPTERIYTIKYHIENLTDKPISFIANTQNLIPINTGSQRHNGYYKLFEEQKPIDMNTIFTNKLFKSKKEYKFYDDKTAEEVEKIAMEEFVKNHWDETNKDLMKSIIMMQPKETKNFTVKLYWNKERYRKEDEFEFYIEEKATHYIEFAVNLLLEEFKEKLTEEEYSAIINDKTFIKGWYTSNKVPIDFSE</sequence>
<keyword evidence="1" id="KW-0732">Signal</keyword>
<proteinExistence type="predicted"/>
<keyword evidence="3" id="KW-1185">Reference proteome</keyword>